<sequence>MDLKQKIKTTNLFNALEKIELLASFDTFSQDTLENLEGVLDDYESSKKSLAKQLKSDMNTELDHIKTLAEYDNRKDLLDAVETYSQGIEKLIPDES</sequence>
<protein>
    <submittedName>
        <fullName evidence="1">Uncharacterized protein</fullName>
    </submittedName>
</protein>
<dbReference type="EMBL" id="JAGQLH010000141">
    <property type="protein sequence ID" value="MCA9386360.1"/>
    <property type="molecule type" value="Genomic_DNA"/>
</dbReference>
<proteinExistence type="predicted"/>
<reference evidence="1" key="2">
    <citation type="journal article" date="2021" name="Microbiome">
        <title>Successional dynamics and alternative stable states in a saline activated sludge microbial community over 9 years.</title>
        <authorList>
            <person name="Wang Y."/>
            <person name="Ye J."/>
            <person name="Ju F."/>
            <person name="Liu L."/>
            <person name="Boyd J.A."/>
            <person name="Deng Y."/>
            <person name="Parks D.H."/>
            <person name="Jiang X."/>
            <person name="Yin X."/>
            <person name="Woodcroft B.J."/>
            <person name="Tyson G.W."/>
            <person name="Hugenholtz P."/>
            <person name="Polz M.F."/>
            <person name="Zhang T."/>
        </authorList>
    </citation>
    <scope>NUCLEOTIDE SEQUENCE</scope>
    <source>
        <strain evidence="1">HKST-UBA11</strain>
    </source>
</reference>
<accession>A0A955L924</accession>
<comment type="caution">
    <text evidence="1">The sequence shown here is derived from an EMBL/GenBank/DDBJ whole genome shotgun (WGS) entry which is preliminary data.</text>
</comment>
<dbReference type="Proteomes" id="UP000754563">
    <property type="component" value="Unassembled WGS sequence"/>
</dbReference>
<gene>
    <name evidence="1" type="ORF">KC717_06980</name>
</gene>
<reference evidence="1" key="1">
    <citation type="submission" date="2020-04" db="EMBL/GenBank/DDBJ databases">
        <authorList>
            <person name="Zhang T."/>
        </authorList>
    </citation>
    <scope>NUCLEOTIDE SEQUENCE</scope>
    <source>
        <strain evidence="1">HKST-UBA11</strain>
    </source>
</reference>
<dbReference type="AlphaFoldDB" id="A0A955L924"/>
<evidence type="ECO:0000313" key="2">
    <source>
        <dbReference type="Proteomes" id="UP000754563"/>
    </source>
</evidence>
<evidence type="ECO:0000313" key="1">
    <source>
        <dbReference type="EMBL" id="MCA9386360.1"/>
    </source>
</evidence>
<name>A0A955L924_9BACT</name>
<organism evidence="1 2">
    <name type="scientific">Candidatus Dojkabacteria bacterium</name>
    <dbReference type="NCBI Taxonomy" id="2099670"/>
    <lineage>
        <taxon>Bacteria</taxon>
        <taxon>Candidatus Dojkabacteria</taxon>
    </lineage>
</organism>